<accession>A0A179HR19</accession>
<dbReference type="Proteomes" id="UP000078340">
    <property type="component" value="Unassembled WGS sequence"/>
</dbReference>
<reference evidence="1 2" key="1">
    <citation type="submission" date="2016-02" db="EMBL/GenBank/DDBJ databases">
        <title>Biosynthesis of antibiotic leucinostatins and their inhibition on Phytophthora in bio-control Purpureocillium lilacinum.</title>
        <authorList>
            <person name="Wang G."/>
            <person name="Liu Z."/>
            <person name="Lin R."/>
            <person name="Li E."/>
            <person name="Mao Z."/>
            <person name="Ling J."/>
            <person name="Yin W."/>
            <person name="Xie B."/>
        </authorList>
    </citation>
    <scope>NUCLEOTIDE SEQUENCE [LARGE SCALE GENOMIC DNA]</scope>
    <source>
        <strain evidence="1">PLFJ-1</strain>
    </source>
</reference>
<dbReference type="EMBL" id="LSBI01000003">
    <property type="protein sequence ID" value="OAQ91793.1"/>
    <property type="molecule type" value="Genomic_DNA"/>
</dbReference>
<name>A0A179HR19_PURLI</name>
<organism evidence="1 2">
    <name type="scientific">Purpureocillium lilacinum</name>
    <name type="common">Paecilomyces lilacinus</name>
    <dbReference type="NCBI Taxonomy" id="33203"/>
    <lineage>
        <taxon>Eukaryota</taxon>
        <taxon>Fungi</taxon>
        <taxon>Dikarya</taxon>
        <taxon>Ascomycota</taxon>
        <taxon>Pezizomycotina</taxon>
        <taxon>Sordariomycetes</taxon>
        <taxon>Hypocreomycetidae</taxon>
        <taxon>Hypocreales</taxon>
        <taxon>Ophiocordycipitaceae</taxon>
        <taxon>Purpureocillium</taxon>
    </lineage>
</organism>
<evidence type="ECO:0000313" key="1">
    <source>
        <dbReference type="EMBL" id="OAQ91793.1"/>
    </source>
</evidence>
<comment type="caution">
    <text evidence="1">The sequence shown here is derived from an EMBL/GenBank/DDBJ whole genome shotgun (WGS) entry which is preliminary data.</text>
</comment>
<gene>
    <name evidence="1" type="ORF">VFPFJ_03533</name>
</gene>
<sequence length="76" mass="8348">MARLSDLREDGGGRGAAMTMLRLSVCRPAPVKGQGREERPSSFKLVSCSSSSLRRRLIASTPFAFPHFLPPSLLCW</sequence>
<dbReference type="AlphaFoldDB" id="A0A179HR19"/>
<proteinExistence type="predicted"/>
<evidence type="ECO:0000313" key="2">
    <source>
        <dbReference type="Proteomes" id="UP000078340"/>
    </source>
</evidence>
<protein>
    <submittedName>
        <fullName evidence="1">Uncharacterized protein</fullName>
    </submittedName>
</protein>